<dbReference type="Proteomes" id="UP001300496">
    <property type="component" value="Unassembled WGS sequence"/>
</dbReference>
<feature type="transmembrane region" description="Helical" evidence="1">
    <location>
        <begin position="238"/>
        <end position="261"/>
    </location>
</feature>
<evidence type="ECO:0000259" key="2">
    <source>
        <dbReference type="Pfam" id="PF06724"/>
    </source>
</evidence>
<feature type="domain" description="DUF1206" evidence="2">
    <location>
        <begin position="109"/>
        <end position="174"/>
    </location>
</feature>
<organism evidence="3 4">
    <name type="scientific">Microbacterium memoriense</name>
    <dbReference type="NCBI Taxonomy" id="2978350"/>
    <lineage>
        <taxon>Bacteria</taxon>
        <taxon>Bacillati</taxon>
        <taxon>Actinomycetota</taxon>
        <taxon>Actinomycetes</taxon>
        <taxon>Micrococcales</taxon>
        <taxon>Microbacteriaceae</taxon>
        <taxon>Microbacterium</taxon>
    </lineage>
</organism>
<feature type="domain" description="DUF1206" evidence="2">
    <location>
        <begin position="197"/>
        <end position="265"/>
    </location>
</feature>
<dbReference type="EMBL" id="JAODOR010000008">
    <property type="protein sequence ID" value="MCT9002001.1"/>
    <property type="molecule type" value="Genomic_DNA"/>
</dbReference>
<dbReference type="Pfam" id="PF06724">
    <property type="entry name" value="DUF1206"/>
    <property type="match status" value="3"/>
</dbReference>
<feature type="transmembrane region" description="Helical" evidence="1">
    <location>
        <begin position="190"/>
        <end position="218"/>
    </location>
</feature>
<keyword evidence="1" id="KW-1133">Transmembrane helix</keyword>
<keyword evidence="4" id="KW-1185">Reference proteome</keyword>
<evidence type="ECO:0000313" key="4">
    <source>
        <dbReference type="Proteomes" id="UP001300496"/>
    </source>
</evidence>
<feature type="transmembrane region" description="Helical" evidence="1">
    <location>
        <begin position="57"/>
        <end position="87"/>
    </location>
</feature>
<comment type="caution">
    <text evidence="3">The sequence shown here is derived from an EMBL/GenBank/DDBJ whole genome shotgun (WGS) entry which is preliminary data.</text>
</comment>
<name>A0ABT2PBN7_9MICO</name>
<accession>A0ABT2PBN7</accession>
<reference evidence="3 4" key="1">
    <citation type="journal article" date="2024" name="Int. J. Syst. Evol. Microbiol.">
        <title>Microbacterium memoriense sp. nov., a member of the Actinomycetota from marine beach sediment of the north coast of Portugal.</title>
        <authorList>
            <person name="Santos J.D.N.D."/>
            <person name="Klimek D."/>
            <person name="Calusinska M."/>
            <person name="Lobo-da-Cunha A."/>
            <person name="Catita J."/>
            <person name="Goncalves H."/>
            <person name="Gonzalez I."/>
            <person name="Lage O.M."/>
        </authorList>
    </citation>
    <scope>NUCLEOTIDE SEQUENCE [LARGE SCALE GENOMIC DNA]</scope>
    <source>
        <strain evidence="3 4">PMIC_1C1B</strain>
    </source>
</reference>
<keyword evidence="1" id="KW-0472">Membrane</keyword>
<gene>
    <name evidence="3" type="ORF">N4R40_06440</name>
</gene>
<dbReference type="RefSeq" id="WP_261606545.1">
    <property type="nucleotide sequence ID" value="NZ_JAODOR010000008.1"/>
</dbReference>
<proteinExistence type="predicted"/>
<keyword evidence="1" id="KW-0812">Transmembrane</keyword>
<feature type="transmembrane region" description="Helical" evidence="1">
    <location>
        <begin position="148"/>
        <end position="169"/>
    </location>
</feature>
<feature type="domain" description="DUF1206" evidence="2">
    <location>
        <begin position="26"/>
        <end position="90"/>
    </location>
</feature>
<dbReference type="InterPro" id="IPR009597">
    <property type="entry name" value="DUF1206"/>
</dbReference>
<evidence type="ECO:0000256" key="1">
    <source>
        <dbReference type="SAM" id="Phobius"/>
    </source>
</evidence>
<sequence>MSEHPVKAAVRDAESSTPLRALARGGYAANGVVHALIGVIVLTIASGARGESDQAGAFLAIAAAPLGFAALWILAALLWALGIWHVLEGIVASHASDVKKWGVRVSEWGQAVVFVALGTIAASVALGAKPSGDSAAKAASRGVLNLPGGSWLLALIGVGIGIGGISFVVMGVRRSFEKKISLPSGPTGAVVATLGVVGFVAKGVALTIVGVLLVVAAVKVDAESAGGLDGAIQALLDVFLGPLLVGLVGAGFIAYGVFCFFRARYARL</sequence>
<feature type="transmembrane region" description="Helical" evidence="1">
    <location>
        <begin position="108"/>
        <end position="128"/>
    </location>
</feature>
<protein>
    <submittedName>
        <fullName evidence="3">DUF1206 domain-containing protein</fullName>
    </submittedName>
</protein>
<feature type="transmembrane region" description="Helical" evidence="1">
    <location>
        <begin position="21"/>
        <end position="45"/>
    </location>
</feature>
<evidence type="ECO:0000313" key="3">
    <source>
        <dbReference type="EMBL" id="MCT9002001.1"/>
    </source>
</evidence>